<evidence type="ECO:0000313" key="2">
    <source>
        <dbReference type="EMBL" id="EBS7984912.1"/>
    </source>
</evidence>
<accession>A0A629I7X2</accession>
<protein>
    <recommendedName>
        <fullName evidence="3">Fimbrial protein</fullName>
    </recommendedName>
</protein>
<gene>
    <name evidence="2" type="ORF">CEJ09_24490</name>
</gene>
<name>A0A629I7X2_SALER</name>
<keyword evidence="1" id="KW-0732">Signal</keyword>
<reference evidence="2" key="1">
    <citation type="submission" date="2018-07" db="EMBL/GenBank/DDBJ databases">
        <authorList>
            <consortium name="PulseNet: The National Subtyping Network for Foodborne Disease Surveillance"/>
            <person name="Tarr C.L."/>
            <person name="Trees E."/>
            <person name="Katz L.S."/>
            <person name="Carleton-Romer H.A."/>
            <person name="Stroika S."/>
            <person name="Kucerova Z."/>
            <person name="Roache K.F."/>
            <person name="Sabol A.L."/>
            <person name="Besser J."/>
            <person name="Gerner-Smidt P."/>
        </authorList>
    </citation>
    <scope>NUCLEOTIDE SEQUENCE</scope>
    <source>
        <strain evidence="2">PNUSAS015592</strain>
    </source>
</reference>
<comment type="caution">
    <text evidence="2">The sequence shown here is derived from an EMBL/GenBank/DDBJ whole genome shotgun (WGS) entry which is preliminary data.</text>
</comment>
<feature type="chain" id="PRO_5030146443" description="Fimbrial protein" evidence="1">
    <location>
        <begin position="19"/>
        <end position="210"/>
    </location>
</feature>
<dbReference type="PROSITE" id="PS51257">
    <property type="entry name" value="PROKAR_LIPOPROTEIN"/>
    <property type="match status" value="1"/>
</dbReference>
<organism evidence="2">
    <name type="scientific">Salmonella enterica</name>
    <name type="common">Salmonella choleraesuis</name>
    <dbReference type="NCBI Taxonomy" id="28901"/>
    <lineage>
        <taxon>Bacteria</taxon>
        <taxon>Pseudomonadati</taxon>
        <taxon>Pseudomonadota</taxon>
        <taxon>Gammaproteobacteria</taxon>
        <taxon>Enterobacterales</taxon>
        <taxon>Enterobacteriaceae</taxon>
        <taxon>Salmonella</taxon>
    </lineage>
</organism>
<proteinExistence type="predicted"/>
<evidence type="ECO:0000256" key="1">
    <source>
        <dbReference type="SAM" id="SignalP"/>
    </source>
</evidence>
<feature type="signal peptide" evidence="1">
    <location>
        <begin position="1"/>
        <end position="18"/>
    </location>
</feature>
<dbReference type="AlphaFoldDB" id="A0A629I7X2"/>
<sequence length="210" mass="22076">MLRSVCISVLLISLSCHAVDNGDMLFKSTIKRPNCFVTVPASIELGEILAASTAQNANSEYFYQFNEFDVDISCDGGASVNSWVQLSSPGSPGEVATGGGAKFISMAFSNGSSADSSLQLGLAYLEKDNTTVGIYDSNLNVYLAAINTGTINTSSAKYCQGNSDRSCSFKPAIVLKSKGMNSDGSGSLADNALNGPNSYEQSITFTLTYD</sequence>
<dbReference type="EMBL" id="AAGWQQ010000130">
    <property type="protein sequence ID" value="EBS7984912.1"/>
    <property type="molecule type" value="Genomic_DNA"/>
</dbReference>
<evidence type="ECO:0008006" key="3">
    <source>
        <dbReference type="Google" id="ProtNLM"/>
    </source>
</evidence>